<sequence length="170" mass="19421">MKLEEMRQVMQAIEESELECETAFYEADLERALKESELDYVQMHSEAHSSTMIKQTNIVRSLPHCSPEIASEKVVVQAIVHHELNWSPPQFRKLDQLLNAKSLACLEKNNGSTEKRKVDENEHDENIIKRSRLPITSSPKSFENDSENHSGNDSDYASQITDDSQSDPSF</sequence>
<dbReference type="OrthoDB" id="7883759at2759"/>
<name>A0A811UGU7_CERCA</name>
<organism evidence="2 3">
    <name type="scientific">Ceratitis capitata</name>
    <name type="common">Mediterranean fruit fly</name>
    <name type="synonym">Tephritis capitata</name>
    <dbReference type="NCBI Taxonomy" id="7213"/>
    <lineage>
        <taxon>Eukaryota</taxon>
        <taxon>Metazoa</taxon>
        <taxon>Ecdysozoa</taxon>
        <taxon>Arthropoda</taxon>
        <taxon>Hexapoda</taxon>
        <taxon>Insecta</taxon>
        <taxon>Pterygota</taxon>
        <taxon>Neoptera</taxon>
        <taxon>Endopterygota</taxon>
        <taxon>Diptera</taxon>
        <taxon>Brachycera</taxon>
        <taxon>Muscomorpha</taxon>
        <taxon>Tephritoidea</taxon>
        <taxon>Tephritidae</taxon>
        <taxon>Ceratitis</taxon>
        <taxon>Ceratitis</taxon>
    </lineage>
</organism>
<proteinExistence type="predicted"/>
<protein>
    <submittedName>
        <fullName evidence="2">(Mediterranean fruit fly) hypothetical protein</fullName>
    </submittedName>
</protein>
<reference evidence="2" key="1">
    <citation type="submission" date="2020-11" db="EMBL/GenBank/DDBJ databases">
        <authorList>
            <person name="Whitehead M."/>
        </authorList>
    </citation>
    <scope>NUCLEOTIDE SEQUENCE</scope>
    <source>
        <strain evidence="2">EGII</strain>
    </source>
</reference>
<dbReference type="EMBL" id="CAJHJT010000012">
    <property type="protein sequence ID" value="CAD6998011.1"/>
    <property type="molecule type" value="Genomic_DNA"/>
</dbReference>
<feature type="compositionally biased region" description="Basic and acidic residues" evidence="1">
    <location>
        <begin position="113"/>
        <end position="128"/>
    </location>
</feature>
<dbReference type="AlphaFoldDB" id="A0A811UGU7"/>
<evidence type="ECO:0000256" key="1">
    <source>
        <dbReference type="SAM" id="MobiDB-lite"/>
    </source>
</evidence>
<feature type="compositionally biased region" description="Polar residues" evidence="1">
    <location>
        <begin position="153"/>
        <end position="170"/>
    </location>
</feature>
<comment type="caution">
    <text evidence="2">The sequence shown here is derived from an EMBL/GenBank/DDBJ whole genome shotgun (WGS) entry which is preliminary data.</text>
</comment>
<gene>
    <name evidence="2" type="ORF">CCAP1982_LOCUS6628</name>
</gene>
<feature type="compositionally biased region" description="Basic and acidic residues" evidence="1">
    <location>
        <begin position="142"/>
        <end position="152"/>
    </location>
</feature>
<feature type="region of interest" description="Disordered" evidence="1">
    <location>
        <begin position="112"/>
        <end position="170"/>
    </location>
</feature>
<evidence type="ECO:0000313" key="3">
    <source>
        <dbReference type="Proteomes" id="UP000606786"/>
    </source>
</evidence>
<accession>A0A811UGU7</accession>
<dbReference type="Proteomes" id="UP000606786">
    <property type="component" value="Unassembled WGS sequence"/>
</dbReference>
<keyword evidence="3" id="KW-1185">Reference proteome</keyword>
<evidence type="ECO:0000313" key="2">
    <source>
        <dbReference type="EMBL" id="CAD6998011.1"/>
    </source>
</evidence>